<evidence type="ECO:0000313" key="1">
    <source>
        <dbReference type="EMBL" id="QBN19287.1"/>
    </source>
</evidence>
<keyword evidence="2" id="KW-1185">Reference proteome</keyword>
<dbReference type="EMBL" id="CP037933">
    <property type="protein sequence ID" value="QBN19287.1"/>
    <property type="molecule type" value="Genomic_DNA"/>
</dbReference>
<dbReference type="OrthoDB" id="1075713at2"/>
<sequence>MNNKEGLFKKLLDELKSKQEICEEYKYIGTGNPLSNILIIGKESSIIIEKDEIQYNREILNNLNDWSNLKDFNSENIKEREFNNFSPLYPYKGQILKINNGINFGTSKTWFNYQKLINYIFNYSDNQYINFHENTFITEVNSTPSRETINAKTDSIFFRKEKLLSSDFFQSFPIVIISGVGYFDTSQENNEIEKIFHVNFIEKKYANKDKQTQPFWIHRSKDKIVINTYQLSIGVSDILLKEIAKEIQNSNLLS</sequence>
<accession>A0A4P6YEY3</accession>
<dbReference type="KEGG" id="fnk:E1750_10890"/>
<dbReference type="RefSeq" id="WP_133276806.1">
    <property type="nucleotide sequence ID" value="NZ_CP037933.1"/>
</dbReference>
<proteinExistence type="predicted"/>
<dbReference type="AlphaFoldDB" id="A0A4P6YEY3"/>
<name>A0A4P6YEY3_9FLAO</name>
<organism evidence="1 2">
    <name type="scientific">Flavobacterium nackdongense</name>
    <dbReference type="NCBI Taxonomy" id="2547394"/>
    <lineage>
        <taxon>Bacteria</taxon>
        <taxon>Pseudomonadati</taxon>
        <taxon>Bacteroidota</taxon>
        <taxon>Flavobacteriia</taxon>
        <taxon>Flavobacteriales</taxon>
        <taxon>Flavobacteriaceae</taxon>
        <taxon>Flavobacterium</taxon>
    </lineage>
</organism>
<reference evidence="2" key="1">
    <citation type="submission" date="2019-03" db="EMBL/GenBank/DDBJ databases">
        <title>Flavobacterium sp.</title>
        <authorList>
            <person name="Kim H."/>
        </authorList>
    </citation>
    <scope>NUCLEOTIDE SEQUENCE [LARGE SCALE GENOMIC DNA]</scope>
    <source>
        <strain evidence="2">GS13</strain>
    </source>
</reference>
<evidence type="ECO:0000313" key="2">
    <source>
        <dbReference type="Proteomes" id="UP000291124"/>
    </source>
</evidence>
<gene>
    <name evidence="1" type="ORF">E1750_10890</name>
</gene>
<protein>
    <submittedName>
        <fullName evidence="1">Uncharacterized protein</fullName>
    </submittedName>
</protein>
<dbReference type="Proteomes" id="UP000291124">
    <property type="component" value="Chromosome"/>
</dbReference>